<name>A0A0S4JSG6_BODSA</name>
<protein>
    <submittedName>
        <fullName evidence="3">Uncharacterized protein</fullName>
    </submittedName>
</protein>
<reference evidence="4" key="1">
    <citation type="submission" date="2015-09" db="EMBL/GenBank/DDBJ databases">
        <authorList>
            <consortium name="Pathogen Informatics"/>
        </authorList>
    </citation>
    <scope>NUCLEOTIDE SEQUENCE [LARGE SCALE GENOMIC DNA]</scope>
    <source>
        <strain evidence="4">Lake Konstanz</strain>
    </source>
</reference>
<evidence type="ECO:0000256" key="1">
    <source>
        <dbReference type="SAM" id="Coils"/>
    </source>
</evidence>
<proteinExistence type="predicted"/>
<organism evidence="3 4">
    <name type="scientific">Bodo saltans</name>
    <name type="common">Flagellated protozoan</name>
    <dbReference type="NCBI Taxonomy" id="75058"/>
    <lineage>
        <taxon>Eukaryota</taxon>
        <taxon>Discoba</taxon>
        <taxon>Euglenozoa</taxon>
        <taxon>Kinetoplastea</taxon>
        <taxon>Metakinetoplastina</taxon>
        <taxon>Eubodonida</taxon>
        <taxon>Bodonidae</taxon>
        <taxon>Bodo</taxon>
    </lineage>
</organism>
<feature type="compositionally biased region" description="Low complexity" evidence="2">
    <location>
        <begin position="222"/>
        <end position="241"/>
    </location>
</feature>
<feature type="compositionally biased region" description="Low complexity" evidence="2">
    <location>
        <begin position="120"/>
        <end position="135"/>
    </location>
</feature>
<feature type="region of interest" description="Disordered" evidence="2">
    <location>
        <begin position="325"/>
        <end position="349"/>
    </location>
</feature>
<dbReference type="AlphaFoldDB" id="A0A0S4JSG6"/>
<feature type="non-terminal residue" evidence="3">
    <location>
        <position position="1"/>
    </location>
</feature>
<dbReference type="EMBL" id="CYKH01002126">
    <property type="protein sequence ID" value="CUG93169.1"/>
    <property type="molecule type" value="Genomic_DNA"/>
</dbReference>
<evidence type="ECO:0000313" key="4">
    <source>
        <dbReference type="Proteomes" id="UP000051952"/>
    </source>
</evidence>
<dbReference type="Proteomes" id="UP000051952">
    <property type="component" value="Unassembled WGS sequence"/>
</dbReference>
<feature type="region of interest" description="Disordered" evidence="2">
    <location>
        <begin position="120"/>
        <end position="177"/>
    </location>
</feature>
<keyword evidence="4" id="KW-1185">Reference proteome</keyword>
<evidence type="ECO:0000313" key="3">
    <source>
        <dbReference type="EMBL" id="CUG93169.1"/>
    </source>
</evidence>
<feature type="compositionally biased region" description="Polar residues" evidence="2">
    <location>
        <begin position="142"/>
        <end position="152"/>
    </location>
</feature>
<feature type="coiled-coil region" evidence="1">
    <location>
        <begin position="291"/>
        <end position="318"/>
    </location>
</feature>
<accession>A0A0S4JSG6</accession>
<sequence>STSSFRKIGSGTTQWRTALNSDPAWRIIIPSTINTTWIQCPDCTPYRTPKRSVYRWRKKKIMAHHYPIDHQHHMDPMSGLHSLSYPQEERLSLEDAPLSNSLMMGEVEMTAPFTEASTMAAANNSGPNVNNANHNGRYLPRSPSTSSLNGRQQSRRDSDYSFDDPNSFGTDGGGGGRRRGLTLFCSGGDDGNNGSCTTVGGGAYRVTGDLNAVAAIAAQCASGSHPSSSSGQSGSAPTSATRNSRGVRSVANDDADDGFVVIDNPETRIWRSSPPHDLPQDDQCSWWRQHCSALVMENKGLRQEADELRLRLSMLQHEVNVQRGAGGVMQGEGPSSMLSSSQRRHRLPF</sequence>
<feature type="region of interest" description="Disordered" evidence="2">
    <location>
        <begin position="222"/>
        <end position="253"/>
    </location>
</feature>
<keyword evidence="1" id="KW-0175">Coiled coil</keyword>
<dbReference type="VEuPathDB" id="TriTrypDB:BSAL_41180"/>
<gene>
    <name evidence="3" type="ORF">BSAL_41180</name>
</gene>
<evidence type="ECO:0000256" key="2">
    <source>
        <dbReference type="SAM" id="MobiDB-lite"/>
    </source>
</evidence>